<organism evidence="2 3">
    <name type="scientific">Bonamia ostreae</name>
    <dbReference type="NCBI Taxonomy" id="126728"/>
    <lineage>
        <taxon>Eukaryota</taxon>
        <taxon>Sar</taxon>
        <taxon>Rhizaria</taxon>
        <taxon>Endomyxa</taxon>
        <taxon>Ascetosporea</taxon>
        <taxon>Haplosporida</taxon>
        <taxon>Bonamia</taxon>
    </lineage>
</organism>
<gene>
    <name evidence="2" type="ORF">MHBO_002636</name>
</gene>
<reference evidence="2 3" key="1">
    <citation type="journal article" date="2024" name="BMC Biol.">
        <title>Comparative genomics of Ascetosporea gives new insight into the evolutionary basis for animal parasitism in Rhizaria.</title>
        <authorList>
            <person name="Hiltunen Thoren M."/>
            <person name="Onut-Brannstrom I."/>
            <person name="Alfjorden A."/>
            <person name="Peckova H."/>
            <person name="Swords F."/>
            <person name="Hooper C."/>
            <person name="Holzer A.S."/>
            <person name="Bass D."/>
            <person name="Burki F."/>
        </authorList>
    </citation>
    <scope>NUCLEOTIDE SEQUENCE [LARGE SCALE GENOMIC DNA]</scope>
    <source>
        <strain evidence="2">20-A016</strain>
    </source>
</reference>
<proteinExistence type="predicted"/>
<feature type="region of interest" description="Disordered" evidence="1">
    <location>
        <begin position="125"/>
        <end position="148"/>
    </location>
</feature>
<sequence length="186" mass="22405">MEETTNSYIKFTHLLLESLQEEDRELILKRIVEKTNNFCKMSEFSIDKLLSSRQMLLSFGKERRCEEDVKLALTKIPYNKNGFKSYLITFAELFVDYNEWKRKKNQTKAKFEKISNNVENLKFGRNDDSKLSTTDSEESSDFRNETENKNLFNNRKRKRSFERTREKTQKNENDDLLNTFVHFYIF</sequence>
<dbReference type="Proteomes" id="UP001439008">
    <property type="component" value="Unassembled WGS sequence"/>
</dbReference>
<protein>
    <submittedName>
        <fullName evidence="2">Uncharacterized protein</fullName>
    </submittedName>
</protein>
<evidence type="ECO:0000313" key="3">
    <source>
        <dbReference type="Proteomes" id="UP001439008"/>
    </source>
</evidence>
<comment type="caution">
    <text evidence="2">The sequence shown here is derived from an EMBL/GenBank/DDBJ whole genome shotgun (WGS) entry which is preliminary data.</text>
</comment>
<name>A0ABV2AN05_9EUKA</name>
<evidence type="ECO:0000256" key="1">
    <source>
        <dbReference type="SAM" id="MobiDB-lite"/>
    </source>
</evidence>
<keyword evidence="3" id="KW-1185">Reference proteome</keyword>
<evidence type="ECO:0000313" key="2">
    <source>
        <dbReference type="EMBL" id="MES1921036.1"/>
    </source>
</evidence>
<dbReference type="EMBL" id="JBDODL010001043">
    <property type="protein sequence ID" value="MES1921036.1"/>
    <property type="molecule type" value="Genomic_DNA"/>
</dbReference>
<accession>A0ABV2AN05</accession>